<protein>
    <submittedName>
        <fullName evidence="3">Uncharacterized protein</fullName>
    </submittedName>
</protein>
<dbReference type="InterPro" id="IPR020422">
    <property type="entry name" value="TYR_PHOSPHATASE_DUAL_dom"/>
</dbReference>
<accession>A0A7S3GYK8</accession>
<dbReference type="PANTHER" id="PTHR46274">
    <property type="entry name" value="PHOSPHATIDYLINOSITOL PHOSPHATASE"/>
    <property type="match status" value="1"/>
</dbReference>
<sequence>MVRNMISSVASSLAPLKNNLHASLSGLHWVTKLNWALLVSFTFTWLLFQKKLLPKPVSKVVSKLFFYPTFPITALMRAGNYWTKLDDTLILGCAPMDILGHPTALYNLGVRGVVNMCNEYPGPIAKYSTLGIKQLYLPTLDHYEPSLEFMKAAVDFIEEHKARGELVYVHCKAAHGRAASIALCWMMKQNSGKTAKELNNVLSSKRKVRKTLFEQPNVRAFERSLAQK</sequence>
<dbReference type="InterPro" id="IPR029021">
    <property type="entry name" value="Prot-tyrosine_phosphatase-like"/>
</dbReference>
<dbReference type="InterPro" id="IPR000387">
    <property type="entry name" value="Tyr_Pase_dom"/>
</dbReference>
<feature type="domain" description="Tyrosine-protein phosphatase" evidence="1">
    <location>
        <begin position="81"/>
        <end position="228"/>
    </location>
</feature>
<dbReference type="InterPro" id="IPR000340">
    <property type="entry name" value="Dual-sp_phosphatase_cat-dom"/>
</dbReference>
<proteinExistence type="predicted"/>
<evidence type="ECO:0000313" key="3">
    <source>
        <dbReference type="EMBL" id="CAE0280105.1"/>
    </source>
</evidence>
<organism evidence="3">
    <name type="scientific">Spumella elongata</name>
    <dbReference type="NCBI Taxonomy" id="89044"/>
    <lineage>
        <taxon>Eukaryota</taxon>
        <taxon>Sar</taxon>
        <taxon>Stramenopiles</taxon>
        <taxon>Ochrophyta</taxon>
        <taxon>Chrysophyceae</taxon>
        <taxon>Chromulinales</taxon>
        <taxon>Chromulinaceae</taxon>
        <taxon>Spumella</taxon>
    </lineage>
</organism>
<dbReference type="Gene3D" id="3.90.190.10">
    <property type="entry name" value="Protein tyrosine phosphatase superfamily"/>
    <property type="match status" value="1"/>
</dbReference>
<name>A0A7S3GYK8_9STRA</name>
<gene>
    <name evidence="3" type="ORF">SELO1098_LOCUS8938</name>
</gene>
<dbReference type="PANTHER" id="PTHR46274:SF6">
    <property type="entry name" value="TYR_PHOSPHATASE_2 DOMAIN-CONTAINING PROTEIN"/>
    <property type="match status" value="1"/>
</dbReference>
<dbReference type="PROSITE" id="PS50054">
    <property type="entry name" value="TYR_PHOSPHATASE_DUAL"/>
    <property type="match status" value="1"/>
</dbReference>
<dbReference type="Pfam" id="PF00782">
    <property type="entry name" value="DSPc"/>
    <property type="match status" value="1"/>
</dbReference>
<dbReference type="PROSITE" id="PS50056">
    <property type="entry name" value="TYR_PHOSPHATASE_2"/>
    <property type="match status" value="1"/>
</dbReference>
<dbReference type="AlphaFoldDB" id="A0A7S3GYK8"/>
<dbReference type="SMART" id="SM00195">
    <property type="entry name" value="DSPc"/>
    <property type="match status" value="1"/>
</dbReference>
<reference evidence="3" key="1">
    <citation type="submission" date="2021-01" db="EMBL/GenBank/DDBJ databases">
        <authorList>
            <person name="Corre E."/>
            <person name="Pelletier E."/>
            <person name="Niang G."/>
            <person name="Scheremetjew M."/>
            <person name="Finn R."/>
            <person name="Kale V."/>
            <person name="Holt S."/>
            <person name="Cochrane G."/>
            <person name="Meng A."/>
            <person name="Brown T."/>
            <person name="Cohen L."/>
        </authorList>
    </citation>
    <scope>NUCLEOTIDE SEQUENCE</scope>
    <source>
        <strain evidence="3">CCAP 955/1</strain>
    </source>
</reference>
<evidence type="ECO:0000259" key="2">
    <source>
        <dbReference type="PROSITE" id="PS50056"/>
    </source>
</evidence>
<dbReference type="EMBL" id="HBIC01017871">
    <property type="protein sequence ID" value="CAE0280105.1"/>
    <property type="molecule type" value="Transcribed_RNA"/>
</dbReference>
<feature type="domain" description="Tyrosine specific protein phosphatases" evidence="2">
    <location>
        <begin position="147"/>
        <end position="220"/>
    </location>
</feature>
<evidence type="ECO:0000259" key="1">
    <source>
        <dbReference type="PROSITE" id="PS50054"/>
    </source>
</evidence>
<dbReference type="SUPFAM" id="SSF52799">
    <property type="entry name" value="(Phosphotyrosine protein) phosphatases II"/>
    <property type="match status" value="1"/>
</dbReference>